<reference evidence="1 2" key="1">
    <citation type="submission" date="2021-08" db="EMBL/GenBank/DDBJ databases">
        <title>complete genome sequencing of Deefgea sp. D25.</title>
        <authorList>
            <person name="Bae J.-W."/>
            <person name="Gim D.-H."/>
        </authorList>
    </citation>
    <scope>NUCLEOTIDE SEQUENCE [LARGE SCALE GENOMIC DNA]</scope>
    <source>
        <strain evidence="1 2">D25</strain>
    </source>
</reference>
<evidence type="ECO:0000313" key="2">
    <source>
        <dbReference type="Proteomes" id="UP000825679"/>
    </source>
</evidence>
<sequence>MMNWQQHGAYSLDWQGDVLVAQYVGAWNEVAAKAMHEEAAALWLPRQGKPWALLSDARTWEGGTPETFEIWWQFFADGVAHGMQAVTDVLPSHFHTLMVRSLAERASQLTTYKNSQTMDEAYAWLAEQGFKTA</sequence>
<keyword evidence="2" id="KW-1185">Reference proteome</keyword>
<gene>
    <name evidence="1" type="ORF">K4H28_14315</name>
</gene>
<dbReference type="EMBL" id="CP081150">
    <property type="protein sequence ID" value="QZA77440.1"/>
    <property type="molecule type" value="Genomic_DNA"/>
</dbReference>
<evidence type="ECO:0008006" key="3">
    <source>
        <dbReference type="Google" id="ProtNLM"/>
    </source>
</evidence>
<dbReference type="Proteomes" id="UP000825679">
    <property type="component" value="Chromosome"/>
</dbReference>
<name>A0ABX8Z4Y1_9NEIS</name>
<dbReference type="RefSeq" id="WP_221005821.1">
    <property type="nucleotide sequence ID" value="NZ_CP081150.1"/>
</dbReference>
<proteinExistence type="predicted"/>
<organism evidence="1 2">
    <name type="scientific">Deefgea tanakiae</name>
    <dbReference type="NCBI Taxonomy" id="2865840"/>
    <lineage>
        <taxon>Bacteria</taxon>
        <taxon>Pseudomonadati</taxon>
        <taxon>Pseudomonadota</taxon>
        <taxon>Betaproteobacteria</taxon>
        <taxon>Neisseriales</taxon>
        <taxon>Chitinibacteraceae</taxon>
        <taxon>Deefgea</taxon>
    </lineage>
</organism>
<evidence type="ECO:0000313" key="1">
    <source>
        <dbReference type="EMBL" id="QZA77440.1"/>
    </source>
</evidence>
<protein>
    <recommendedName>
        <fullName evidence="3">STAS/SEC14 domain-containing protein</fullName>
    </recommendedName>
</protein>
<accession>A0ABX8Z4Y1</accession>